<dbReference type="EMBL" id="NQWI01000079">
    <property type="protein sequence ID" value="PDW02240.1"/>
    <property type="molecule type" value="Genomic_DNA"/>
</dbReference>
<dbReference type="InterPro" id="IPR002575">
    <property type="entry name" value="Aminoglycoside_PTrfase"/>
</dbReference>
<comment type="caution">
    <text evidence="3">The sequence shown here is derived from an EMBL/GenBank/DDBJ whole genome shotgun (WGS) entry which is preliminary data.</text>
</comment>
<evidence type="ECO:0000259" key="2">
    <source>
        <dbReference type="PROSITE" id="PS50110"/>
    </source>
</evidence>
<keyword evidence="4" id="KW-1185">Reference proteome</keyword>
<dbReference type="Gene3D" id="3.40.50.2300">
    <property type="match status" value="1"/>
</dbReference>
<evidence type="ECO:0000313" key="3">
    <source>
        <dbReference type="EMBL" id="PDW02240.1"/>
    </source>
</evidence>
<dbReference type="SMART" id="SM00448">
    <property type="entry name" value="REC"/>
    <property type="match status" value="1"/>
</dbReference>
<keyword evidence="1" id="KW-0597">Phosphoprotein</keyword>
<evidence type="ECO:0000256" key="1">
    <source>
        <dbReference type="PROSITE-ProRule" id="PRU00169"/>
    </source>
</evidence>
<proteinExistence type="predicted"/>
<dbReference type="AlphaFoldDB" id="A0A2A6RHB8"/>
<accession>A0A2A6RHB8</accession>
<dbReference type="GO" id="GO:0000160">
    <property type="term" value="P:phosphorelay signal transduction system"/>
    <property type="evidence" value="ECO:0007669"/>
    <property type="project" value="InterPro"/>
</dbReference>
<feature type="non-terminal residue" evidence="3">
    <location>
        <position position="453"/>
    </location>
</feature>
<dbReference type="PROSITE" id="PS50110">
    <property type="entry name" value="RESPONSE_REGULATORY"/>
    <property type="match status" value="1"/>
</dbReference>
<dbReference type="Gene3D" id="3.90.1200.10">
    <property type="match status" value="1"/>
</dbReference>
<dbReference type="InterPro" id="IPR011009">
    <property type="entry name" value="Kinase-like_dom_sf"/>
</dbReference>
<reference evidence="4" key="1">
    <citation type="submission" date="2017-08" db="EMBL/GenBank/DDBJ databases">
        <authorList>
            <person name="Grouzdev D.S."/>
            <person name="Gaisin V.A."/>
            <person name="Rysina M.S."/>
            <person name="Gorlenko V.M."/>
        </authorList>
    </citation>
    <scope>NUCLEOTIDE SEQUENCE [LARGE SCALE GENOMIC DNA]</scope>
    <source>
        <strain evidence="4">Kir15-3F</strain>
    </source>
</reference>
<dbReference type="OrthoDB" id="241498at2"/>
<dbReference type="Proteomes" id="UP000220527">
    <property type="component" value="Unassembled WGS sequence"/>
</dbReference>
<dbReference type="RefSeq" id="WP_124681957.1">
    <property type="nucleotide sequence ID" value="NZ_NQWI01000079.1"/>
</dbReference>
<evidence type="ECO:0000313" key="4">
    <source>
        <dbReference type="Proteomes" id="UP000220527"/>
    </source>
</evidence>
<protein>
    <recommendedName>
        <fullName evidence="2">Response regulatory domain-containing protein</fullName>
    </recommendedName>
</protein>
<dbReference type="InterPro" id="IPR011006">
    <property type="entry name" value="CheY-like_superfamily"/>
</dbReference>
<dbReference type="InterPro" id="IPR001789">
    <property type="entry name" value="Sig_transdc_resp-reg_receiver"/>
</dbReference>
<dbReference type="SUPFAM" id="SSF56112">
    <property type="entry name" value="Protein kinase-like (PK-like)"/>
    <property type="match status" value="1"/>
</dbReference>
<feature type="modified residue" description="4-aspartylphosphate" evidence="1">
    <location>
        <position position="70"/>
    </location>
</feature>
<dbReference type="SUPFAM" id="SSF52172">
    <property type="entry name" value="CheY-like"/>
    <property type="match status" value="1"/>
</dbReference>
<feature type="domain" description="Response regulatory" evidence="2">
    <location>
        <begin position="16"/>
        <end position="138"/>
    </location>
</feature>
<organism evidence="3 4">
    <name type="scientific">Candidatus Viridilinea mediisalina</name>
    <dbReference type="NCBI Taxonomy" id="2024553"/>
    <lineage>
        <taxon>Bacteria</taxon>
        <taxon>Bacillati</taxon>
        <taxon>Chloroflexota</taxon>
        <taxon>Chloroflexia</taxon>
        <taxon>Chloroflexales</taxon>
        <taxon>Chloroflexineae</taxon>
        <taxon>Oscillochloridaceae</taxon>
        <taxon>Candidatus Viridilinea</taxon>
    </lineage>
</organism>
<dbReference type="Pfam" id="PF01636">
    <property type="entry name" value="APH"/>
    <property type="match status" value="1"/>
</dbReference>
<sequence length="453" mass="51169">MTINGEHSPITLAGLRVLVVDNDAELRQQTVALLEKWGCQAFAPTDTGQALFDAAITTAAAHCCQLAVVDMRLLDDTSTQDISGLELVPELRPAFTIINSAFGHVRHAADAFHEYGAADFVAKEDGPEVLERALKRVVAKHAIARYTSDARRTDIEWSDGGQSLTSLRQSLMEDKRYVPEDEANDLIGRLFVDAQRVVLVPIVDEQLPSDAPLASTTSPNLRRETRIFLTQVDHQPVRLVLKLGKHQKIEREVENYRRYVEHGLGGLFRPEMRGHKYLWNMGGVIYGLVGNADVSNSDGPHSFSQFYRTEHDPSIILQPLQHFFHRQHWGRWYQTGVQPLDGSIFQAYDAMLHGKLSLSMQKWHALDRDAYFPALRQALTNPLRWLSDHHHTANLVANPRKAITHGDLHGDNLFVTPLHAWPIDFERTGEGPILRDFVELIQDILTRIAQFEL</sequence>
<dbReference type="CDD" id="cd00156">
    <property type="entry name" value="REC"/>
    <property type="match status" value="1"/>
</dbReference>
<gene>
    <name evidence="3" type="ORF">CJ255_14975</name>
</gene>
<name>A0A2A6RHB8_9CHLR</name>